<gene>
    <name evidence="1" type="ORF">Cboi01_000472200</name>
</gene>
<proteinExistence type="predicted"/>
<accession>A0ACB5TZ38</accession>
<reference evidence="1" key="1">
    <citation type="submission" date="2023-04" db="EMBL/GenBank/DDBJ databases">
        <title>Candida boidinii NBRC 1967.</title>
        <authorList>
            <person name="Ichikawa N."/>
            <person name="Sato H."/>
            <person name="Tonouchi N."/>
        </authorList>
    </citation>
    <scope>NUCLEOTIDE SEQUENCE</scope>
    <source>
        <strain evidence="1">NBRC 1967</strain>
    </source>
</reference>
<name>A0ACB5TZ38_CANBO</name>
<evidence type="ECO:0000313" key="2">
    <source>
        <dbReference type="Proteomes" id="UP001165101"/>
    </source>
</evidence>
<organism evidence="1 2">
    <name type="scientific">Candida boidinii</name>
    <name type="common">Yeast</name>
    <dbReference type="NCBI Taxonomy" id="5477"/>
    <lineage>
        <taxon>Eukaryota</taxon>
        <taxon>Fungi</taxon>
        <taxon>Dikarya</taxon>
        <taxon>Ascomycota</taxon>
        <taxon>Saccharomycotina</taxon>
        <taxon>Pichiomycetes</taxon>
        <taxon>Pichiales</taxon>
        <taxon>Pichiaceae</taxon>
        <taxon>Ogataea</taxon>
        <taxon>Ogataea/Candida clade</taxon>
    </lineage>
</organism>
<sequence length="336" mass="38054">MSLCRSQFFFMKNTSVLKACGKDASNLVKFTLHSSNINNINNNISNNDINSSTLNFIRSIFTKDLDSNNNINNSIKSSSNEIILNSKILKNPLLNLQNQKINSNNNKSNNKNLSNLSQRRNFSSLNNKILQEIASTQSQQSIKLPKSSWPINSHKGVAYLCIGTSILVFAIVILGGLTRLTESGLSITEWKPVTGALPPMTQEDWELEFAKYKESPEFKQLNSHINLDEFKFIYSMEWSHRLLGRFIGLVFVLPSLYFIARKKVSKKVAFRLLGVCSLIGFQGFLGWWMVYSGLDEKLLEERRSKPTVSQYRLTAHLGAAFLVYCAMISTELVLVY</sequence>
<comment type="caution">
    <text evidence="1">The sequence shown here is derived from an EMBL/GenBank/DDBJ whole genome shotgun (WGS) entry which is preliminary data.</text>
</comment>
<protein>
    <submittedName>
        <fullName evidence="1">Unnamed protein product</fullName>
    </submittedName>
</protein>
<dbReference type="EMBL" id="BSXV01003188">
    <property type="protein sequence ID" value="GME97774.1"/>
    <property type="molecule type" value="Genomic_DNA"/>
</dbReference>
<keyword evidence="2" id="KW-1185">Reference proteome</keyword>
<dbReference type="Proteomes" id="UP001165101">
    <property type="component" value="Unassembled WGS sequence"/>
</dbReference>
<evidence type="ECO:0000313" key="1">
    <source>
        <dbReference type="EMBL" id="GME97774.1"/>
    </source>
</evidence>